<reference evidence="2" key="1">
    <citation type="journal article" date="2020" name="Nature">
        <title>Giant virus diversity and host interactions through global metagenomics.</title>
        <authorList>
            <person name="Schulz F."/>
            <person name="Roux S."/>
            <person name="Paez-Espino D."/>
            <person name="Jungbluth S."/>
            <person name="Walsh D.A."/>
            <person name="Denef V.J."/>
            <person name="McMahon K.D."/>
            <person name="Konstantinidis K.T."/>
            <person name="Eloe-Fadrosh E.A."/>
            <person name="Kyrpides N.C."/>
            <person name="Woyke T."/>
        </authorList>
    </citation>
    <scope>NUCLEOTIDE SEQUENCE</scope>
    <source>
        <strain evidence="2">GVMAG-M-3300023179-63</strain>
    </source>
</reference>
<dbReference type="EMBL" id="MN739864">
    <property type="protein sequence ID" value="QHT75218.1"/>
    <property type="molecule type" value="Genomic_DNA"/>
</dbReference>
<organism evidence="2">
    <name type="scientific">viral metagenome</name>
    <dbReference type="NCBI Taxonomy" id="1070528"/>
    <lineage>
        <taxon>unclassified sequences</taxon>
        <taxon>metagenomes</taxon>
        <taxon>organismal metagenomes</taxon>
    </lineage>
</organism>
<keyword evidence="1" id="KW-0812">Transmembrane</keyword>
<evidence type="ECO:0000313" key="2">
    <source>
        <dbReference type="EMBL" id="QHT75218.1"/>
    </source>
</evidence>
<proteinExistence type="predicted"/>
<dbReference type="AlphaFoldDB" id="A0A6C0H3V3"/>
<feature type="transmembrane region" description="Helical" evidence="1">
    <location>
        <begin position="12"/>
        <end position="32"/>
    </location>
</feature>
<keyword evidence="1" id="KW-1133">Transmembrane helix</keyword>
<accession>A0A6C0H3V3</accession>
<evidence type="ECO:0000256" key="1">
    <source>
        <dbReference type="SAM" id="Phobius"/>
    </source>
</evidence>
<protein>
    <submittedName>
        <fullName evidence="2">Uncharacterized protein</fullName>
    </submittedName>
</protein>
<name>A0A6C0H3V3_9ZZZZ</name>
<keyword evidence="1" id="KW-0472">Membrane</keyword>
<sequence>MRFVKNKNFNILFIVVVFILMLLNFNTFYRYINAYINGEPPPKRLIRRTLDNYFEK</sequence>